<dbReference type="AlphaFoldDB" id="A0A5C6GP83"/>
<name>A0A5C6GP83_METRR</name>
<dbReference type="SUPFAM" id="SSF55729">
    <property type="entry name" value="Acyl-CoA N-acyltransferases (Nat)"/>
    <property type="match status" value="1"/>
</dbReference>
<gene>
    <name evidence="2" type="ORF">ED733_007339</name>
</gene>
<dbReference type="Gene3D" id="3.40.630.30">
    <property type="match status" value="1"/>
</dbReference>
<proteinExistence type="predicted"/>
<dbReference type="PROSITE" id="PS51186">
    <property type="entry name" value="GNAT"/>
    <property type="match status" value="1"/>
</dbReference>
<evidence type="ECO:0000313" key="3">
    <source>
        <dbReference type="Proteomes" id="UP000317257"/>
    </source>
</evidence>
<sequence>MDSVALQFRLASLADAPQIQQLVEAAFRADDSRRDWTGNVELASAFRLTLDEVRAKLANPDLITLVAHDARVPASLIASIDVSRHDGGGRLSMLAVHVSHQKGGLGSRVIATALIQWYMRRGYEKTGTSKFPTERFAELDLPDGMCFIELEKKLEDSC</sequence>
<dbReference type="EMBL" id="SBHS01000001">
    <property type="protein sequence ID" value="TWU78819.1"/>
    <property type="molecule type" value="Genomic_DNA"/>
</dbReference>
<feature type="domain" description="N-acetyltransferase" evidence="1">
    <location>
        <begin position="6"/>
        <end position="155"/>
    </location>
</feature>
<organism evidence="2 3">
    <name type="scientific">Metarhizium rileyi (strain RCEF 4871)</name>
    <name type="common">Nomuraea rileyi</name>
    <dbReference type="NCBI Taxonomy" id="1649241"/>
    <lineage>
        <taxon>Eukaryota</taxon>
        <taxon>Fungi</taxon>
        <taxon>Dikarya</taxon>
        <taxon>Ascomycota</taxon>
        <taxon>Pezizomycotina</taxon>
        <taxon>Sordariomycetes</taxon>
        <taxon>Hypocreomycetidae</taxon>
        <taxon>Hypocreales</taxon>
        <taxon>Clavicipitaceae</taxon>
        <taxon>Metarhizium</taxon>
    </lineage>
</organism>
<dbReference type="InterPro" id="IPR000182">
    <property type="entry name" value="GNAT_dom"/>
</dbReference>
<comment type="caution">
    <text evidence="2">The sequence shown here is derived from an EMBL/GenBank/DDBJ whole genome shotgun (WGS) entry which is preliminary data.</text>
</comment>
<dbReference type="GO" id="GO:0016747">
    <property type="term" value="F:acyltransferase activity, transferring groups other than amino-acyl groups"/>
    <property type="evidence" value="ECO:0007669"/>
    <property type="project" value="InterPro"/>
</dbReference>
<evidence type="ECO:0000259" key="1">
    <source>
        <dbReference type="PROSITE" id="PS51186"/>
    </source>
</evidence>
<dbReference type="CDD" id="cd04301">
    <property type="entry name" value="NAT_SF"/>
    <property type="match status" value="1"/>
</dbReference>
<protein>
    <recommendedName>
        <fullName evidence="1">N-acetyltransferase domain-containing protein</fullName>
    </recommendedName>
</protein>
<reference evidence="3" key="1">
    <citation type="submission" date="2018-12" db="EMBL/GenBank/DDBJ databases">
        <title>The complete genome of Metarhizium rileyi, a key fungal pathogen of Lepidoptera.</title>
        <authorList>
            <person name="Binneck E."/>
            <person name="Lastra C.C.L."/>
            <person name="Sosa-Gomez D.R."/>
        </authorList>
    </citation>
    <scope>NUCLEOTIDE SEQUENCE [LARGE SCALE GENOMIC DNA]</scope>
    <source>
        <strain evidence="3">Cep018-CH2</strain>
    </source>
</reference>
<dbReference type="Proteomes" id="UP000317257">
    <property type="component" value="Unassembled WGS sequence"/>
</dbReference>
<accession>A0A5C6GP83</accession>
<evidence type="ECO:0000313" key="2">
    <source>
        <dbReference type="EMBL" id="TWU78819.1"/>
    </source>
</evidence>
<dbReference type="InterPro" id="IPR016181">
    <property type="entry name" value="Acyl_CoA_acyltransferase"/>
</dbReference>